<evidence type="ECO:0000313" key="2">
    <source>
        <dbReference type="Proteomes" id="UP000813018"/>
    </source>
</evidence>
<name>A0ABS7CVT8_9BACT</name>
<evidence type="ECO:0000313" key="1">
    <source>
        <dbReference type="EMBL" id="MBW7467978.1"/>
    </source>
</evidence>
<comment type="caution">
    <text evidence="1">The sequence shown here is derived from an EMBL/GenBank/DDBJ whole genome shotgun (WGS) entry which is preliminary data.</text>
</comment>
<protein>
    <submittedName>
        <fullName evidence="1">Uncharacterized protein</fullName>
    </submittedName>
</protein>
<dbReference type="Proteomes" id="UP000813018">
    <property type="component" value="Unassembled WGS sequence"/>
</dbReference>
<keyword evidence="2" id="KW-1185">Reference proteome</keyword>
<reference evidence="1 2" key="1">
    <citation type="journal article" date="2016" name="Int. J. Syst. Evol. Microbiol.">
        <title>Pontibacter aydingkolensis sp. nov., isolated from soil of a salt lake.</title>
        <authorList>
            <person name="Osman G."/>
            <person name="Zhang T."/>
            <person name="Lou K."/>
            <person name="Gao Y."/>
            <person name="Chang W."/>
            <person name="Lin Q."/>
            <person name="Yang H.M."/>
            <person name="Huo X.D."/>
            <person name="Wang N."/>
        </authorList>
    </citation>
    <scope>NUCLEOTIDE SEQUENCE [LARGE SCALE GENOMIC DNA]</scope>
    <source>
        <strain evidence="1 2">KACC 19255</strain>
    </source>
</reference>
<dbReference type="EMBL" id="JAHYXK010000010">
    <property type="protein sequence ID" value="MBW7467978.1"/>
    <property type="molecule type" value="Genomic_DNA"/>
</dbReference>
<accession>A0ABS7CVT8</accession>
<proteinExistence type="predicted"/>
<sequence>MGVNLRRSSEKILNFCIYPAFEIMQELKRLVEIIADNTPKVLPVIDQFDNVSLEGKLYNIIKDSRSLTDKEACLYLYGEDKLTPSYRMLKSRLRKKLLNSLILTEISESHLRLYRIHQAECLTLIQQANKLMMLGDYTLADKLTDQVIVIAEKAELNDILAKAYEVKQHFVLLSNDRDRFEKTLGLLKHYYYLDSKEREANILYNELKFEVSINISNSRKQGATYTDKLLKLKELWESTGSSYIYDYYHMLHIGHCEIYGDYEGIILAIEEAEDLNAKGLINDIWVNHRFHNYIKVYAYLRLGQYTAGLHYAKLYLSSFQKGSNNWFAFLENYLILALHSKNYGLALEISKTASENDLFNNLLPRFKEMLGLLLRYTQLLVQDQSLDISYETEYRTLIISKDKEGLNLPLLILEYLEDLPKLDTEDMEQYIARFSKYSSKYLKGEIWARARLFIRMLLLSMRTEGNKLQEKGAALLEELKNTPPPHDPVAEVEIVPYEHLWELVLELHSKRSQR</sequence>
<organism evidence="1 2">
    <name type="scientific">Pontibacter aydingkolensis</name>
    <dbReference type="NCBI Taxonomy" id="1911536"/>
    <lineage>
        <taxon>Bacteria</taxon>
        <taxon>Pseudomonadati</taxon>
        <taxon>Bacteroidota</taxon>
        <taxon>Cytophagia</taxon>
        <taxon>Cytophagales</taxon>
        <taxon>Hymenobacteraceae</taxon>
        <taxon>Pontibacter</taxon>
    </lineage>
</organism>
<gene>
    <name evidence="1" type="ORF">K0O23_12960</name>
</gene>
<dbReference type="RefSeq" id="WP_219877852.1">
    <property type="nucleotide sequence ID" value="NZ_JAHYXK010000010.1"/>
</dbReference>